<feature type="domain" description="STAS" evidence="1">
    <location>
        <begin position="1"/>
        <end position="92"/>
    </location>
</feature>
<gene>
    <name evidence="2" type="ORF">ASD8599_02305</name>
</gene>
<dbReference type="InterPro" id="IPR036513">
    <property type="entry name" value="STAS_dom_sf"/>
</dbReference>
<evidence type="ECO:0000313" key="2">
    <source>
        <dbReference type="EMBL" id="SPH21553.1"/>
    </source>
</evidence>
<evidence type="ECO:0000259" key="1">
    <source>
        <dbReference type="PROSITE" id="PS50801"/>
    </source>
</evidence>
<keyword evidence="3" id="KW-1185">Reference proteome</keyword>
<dbReference type="EMBL" id="OMOR01000001">
    <property type="protein sequence ID" value="SPH21553.1"/>
    <property type="molecule type" value="Genomic_DNA"/>
</dbReference>
<sequence>MAETIKLTARLDLSFSEKLVSDLKAVDAGTDIILDASDVVHFGALGAQAILATARRTHASGASLKLENVSERVEQQLGYMGLNSANLMEGTA</sequence>
<dbReference type="Pfam" id="PF13466">
    <property type="entry name" value="STAS_2"/>
    <property type="match status" value="1"/>
</dbReference>
<dbReference type="InterPro" id="IPR058548">
    <property type="entry name" value="MlaB-like_STAS"/>
</dbReference>
<dbReference type="Proteomes" id="UP000244880">
    <property type="component" value="Unassembled WGS sequence"/>
</dbReference>
<dbReference type="InterPro" id="IPR002645">
    <property type="entry name" value="STAS_dom"/>
</dbReference>
<name>A0A2R8BF19_9RHOB</name>
<organism evidence="2 3">
    <name type="scientific">Ascidiaceihabitans donghaensis</name>
    <dbReference type="NCBI Taxonomy" id="1510460"/>
    <lineage>
        <taxon>Bacteria</taxon>
        <taxon>Pseudomonadati</taxon>
        <taxon>Pseudomonadota</taxon>
        <taxon>Alphaproteobacteria</taxon>
        <taxon>Rhodobacterales</taxon>
        <taxon>Paracoccaceae</taxon>
        <taxon>Ascidiaceihabitans</taxon>
    </lineage>
</organism>
<protein>
    <recommendedName>
        <fullName evidence="1">STAS domain-containing protein</fullName>
    </recommendedName>
</protein>
<reference evidence="2 3" key="1">
    <citation type="submission" date="2018-03" db="EMBL/GenBank/DDBJ databases">
        <authorList>
            <person name="Keele B.F."/>
        </authorList>
    </citation>
    <scope>NUCLEOTIDE SEQUENCE [LARGE SCALE GENOMIC DNA]</scope>
    <source>
        <strain evidence="2 3">CECT 8599</strain>
    </source>
</reference>
<evidence type="ECO:0000313" key="3">
    <source>
        <dbReference type="Proteomes" id="UP000244880"/>
    </source>
</evidence>
<dbReference type="RefSeq" id="WP_108828622.1">
    <property type="nucleotide sequence ID" value="NZ_OMOR01000001.1"/>
</dbReference>
<dbReference type="OrthoDB" id="7726822at2"/>
<accession>A0A2R8BF19</accession>
<proteinExistence type="predicted"/>
<dbReference type="Gene3D" id="3.30.750.24">
    <property type="entry name" value="STAS domain"/>
    <property type="match status" value="1"/>
</dbReference>
<dbReference type="PROSITE" id="PS50801">
    <property type="entry name" value="STAS"/>
    <property type="match status" value="1"/>
</dbReference>
<dbReference type="AlphaFoldDB" id="A0A2R8BF19"/>
<dbReference type="SUPFAM" id="SSF52091">
    <property type="entry name" value="SpoIIaa-like"/>
    <property type="match status" value="1"/>
</dbReference>